<proteinExistence type="predicted"/>
<gene>
    <name evidence="1" type="ORF">BpHYR1_029035</name>
</gene>
<sequence length="73" mass="8384">MLFPKIISALGCICEVLRKKKIIDKKFKIHKISDKSTTDLPITGLGNLRSPMRKPSQHSRIINLKLFRIININ</sequence>
<comment type="caution">
    <text evidence="1">The sequence shown here is derived from an EMBL/GenBank/DDBJ whole genome shotgun (WGS) entry which is preliminary data.</text>
</comment>
<evidence type="ECO:0000313" key="1">
    <source>
        <dbReference type="EMBL" id="RNA29010.1"/>
    </source>
</evidence>
<reference evidence="1 2" key="1">
    <citation type="journal article" date="2018" name="Sci. Rep.">
        <title>Genomic signatures of local adaptation to the degree of environmental predictability in rotifers.</title>
        <authorList>
            <person name="Franch-Gras L."/>
            <person name="Hahn C."/>
            <person name="Garcia-Roger E.M."/>
            <person name="Carmona M.J."/>
            <person name="Serra M."/>
            <person name="Gomez A."/>
        </authorList>
    </citation>
    <scope>NUCLEOTIDE SEQUENCE [LARGE SCALE GENOMIC DNA]</scope>
    <source>
        <strain evidence="1">HYR1</strain>
    </source>
</reference>
<dbReference type="AlphaFoldDB" id="A0A3M7S022"/>
<dbReference type="EMBL" id="REGN01002299">
    <property type="protein sequence ID" value="RNA29010.1"/>
    <property type="molecule type" value="Genomic_DNA"/>
</dbReference>
<evidence type="ECO:0000313" key="2">
    <source>
        <dbReference type="Proteomes" id="UP000276133"/>
    </source>
</evidence>
<organism evidence="1 2">
    <name type="scientific">Brachionus plicatilis</name>
    <name type="common">Marine rotifer</name>
    <name type="synonym">Brachionus muelleri</name>
    <dbReference type="NCBI Taxonomy" id="10195"/>
    <lineage>
        <taxon>Eukaryota</taxon>
        <taxon>Metazoa</taxon>
        <taxon>Spiralia</taxon>
        <taxon>Gnathifera</taxon>
        <taxon>Rotifera</taxon>
        <taxon>Eurotatoria</taxon>
        <taxon>Monogononta</taxon>
        <taxon>Pseudotrocha</taxon>
        <taxon>Ploima</taxon>
        <taxon>Brachionidae</taxon>
        <taxon>Brachionus</taxon>
    </lineage>
</organism>
<keyword evidence="2" id="KW-1185">Reference proteome</keyword>
<dbReference type="Proteomes" id="UP000276133">
    <property type="component" value="Unassembled WGS sequence"/>
</dbReference>
<accession>A0A3M7S022</accession>
<name>A0A3M7S022_BRAPC</name>
<protein>
    <submittedName>
        <fullName evidence="1">Uncharacterized protein</fullName>
    </submittedName>
</protein>